<protein>
    <submittedName>
        <fullName evidence="1">Uncharacterized protein</fullName>
    </submittedName>
</protein>
<gene>
    <name evidence="1" type="ORF">LMG32289_02161</name>
</gene>
<sequence>MIIVMYEEATVDATTGAEVYTPLGHEAHHGIEQVLLPLSPTAGNPIFLTKKFIGHPEYRWQVHSVHRAPGANRMIYRVLLIRRTQIDKQYYLKNILASRRKGARSVLHPWALVEVEFGHHFNVGDATGNFKESKQYVDTIQLYSMPKRRLAVVTQVIERKAEDLVQVIPISSKLPEADEQSTVEVTSQLIRMVHYQKRSWAICTMIQTVTASRIIAPLVARTSRLHSRDPTFGIVVRGHIRTQLKDAILHGVAAGSRISDTQSLMAEKALSARLSAEVASMETKLELFALYEQVAADSKLTLDEMRQLFPQHATHIDV</sequence>
<dbReference type="Pfam" id="PF02452">
    <property type="entry name" value="PemK_toxin"/>
    <property type="match status" value="1"/>
</dbReference>
<organism evidence="1 2">
    <name type="scientific">Cupriavidus pampae</name>
    <dbReference type="NCBI Taxonomy" id="659251"/>
    <lineage>
        <taxon>Bacteria</taxon>
        <taxon>Pseudomonadati</taxon>
        <taxon>Pseudomonadota</taxon>
        <taxon>Betaproteobacteria</taxon>
        <taxon>Burkholderiales</taxon>
        <taxon>Burkholderiaceae</taxon>
        <taxon>Cupriavidus</taxon>
    </lineage>
</organism>
<dbReference type="InterPro" id="IPR011067">
    <property type="entry name" value="Plasmid_toxin/cell-grow_inhib"/>
</dbReference>
<dbReference type="EMBL" id="CAJZAG010000003">
    <property type="protein sequence ID" value="CAG9170457.1"/>
    <property type="molecule type" value="Genomic_DNA"/>
</dbReference>
<dbReference type="Proteomes" id="UP000706525">
    <property type="component" value="Unassembled WGS sequence"/>
</dbReference>
<evidence type="ECO:0000313" key="2">
    <source>
        <dbReference type="Proteomes" id="UP000706525"/>
    </source>
</evidence>
<dbReference type="InterPro" id="IPR003477">
    <property type="entry name" value="PemK-like"/>
</dbReference>
<reference evidence="1 2" key="1">
    <citation type="submission" date="2021-08" db="EMBL/GenBank/DDBJ databases">
        <authorList>
            <person name="Peeters C."/>
        </authorList>
    </citation>
    <scope>NUCLEOTIDE SEQUENCE [LARGE SCALE GENOMIC DNA]</scope>
    <source>
        <strain evidence="1 2">LMG 32289</strain>
    </source>
</reference>
<proteinExistence type="predicted"/>
<dbReference type="Gene3D" id="2.30.30.110">
    <property type="match status" value="1"/>
</dbReference>
<comment type="caution">
    <text evidence="1">The sequence shown here is derived from an EMBL/GenBank/DDBJ whole genome shotgun (WGS) entry which is preliminary data.</text>
</comment>
<accession>A0ABN7YEY4</accession>
<keyword evidence="2" id="KW-1185">Reference proteome</keyword>
<name>A0ABN7YEY4_9BURK</name>
<evidence type="ECO:0000313" key="1">
    <source>
        <dbReference type="EMBL" id="CAG9170457.1"/>
    </source>
</evidence>